<dbReference type="EMBL" id="BAABDE010000039">
    <property type="protein sequence ID" value="GAA3840998.1"/>
    <property type="molecule type" value="Genomic_DNA"/>
</dbReference>
<protein>
    <recommendedName>
        <fullName evidence="3">Nuclear transport factor 2 family protein</fullName>
    </recommendedName>
</protein>
<proteinExistence type="predicted"/>
<keyword evidence="2" id="KW-1185">Reference proteome</keyword>
<comment type="caution">
    <text evidence="1">The sequence shown here is derived from an EMBL/GenBank/DDBJ whole genome shotgun (WGS) entry which is preliminary data.</text>
</comment>
<gene>
    <name evidence="1" type="ORF">GCM10022403_086540</name>
</gene>
<dbReference type="InterPro" id="IPR032710">
    <property type="entry name" value="NTF2-like_dom_sf"/>
</dbReference>
<accession>A0ABP7JC53</accession>
<name>A0ABP7JC53_9ACTN</name>
<dbReference type="Gene3D" id="3.10.450.50">
    <property type="match status" value="1"/>
</dbReference>
<evidence type="ECO:0000313" key="1">
    <source>
        <dbReference type="EMBL" id="GAA3840998.1"/>
    </source>
</evidence>
<dbReference type="Proteomes" id="UP001501009">
    <property type="component" value="Unassembled WGS sequence"/>
</dbReference>
<evidence type="ECO:0008006" key="3">
    <source>
        <dbReference type="Google" id="ProtNLM"/>
    </source>
</evidence>
<reference evidence="2" key="1">
    <citation type="journal article" date="2019" name="Int. J. Syst. Evol. Microbiol.">
        <title>The Global Catalogue of Microorganisms (GCM) 10K type strain sequencing project: providing services to taxonomists for standard genome sequencing and annotation.</title>
        <authorList>
            <consortium name="The Broad Institute Genomics Platform"/>
            <consortium name="The Broad Institute Genome Sequencing Center for Infectious Disease"/>
            <person name="Wu L."/>
            <person name="Ma J."/>
        </authorList>
    </citation>
    <scope>NUCLEOTIDE SEQUENCE [LARGE SCALE GENOMIC DNA]</scope>
    <source>
        <strain evidence="2">JCM 17138</strain>
    </source>
</reference>
<evidence type="ECO:0000313" key="2">
    <source>
        <dbReference type="Proteomes" id="UP001501009"/>
    </source>
</evidence>
<dbReference type="RefSeq" id="WP_275768897.1">
    <property type="nucleotide sequence ID" value="NZ_BAABDE010000039.1"/>
</dbReference>
<organism evidence="1 2">
    <name type="scientific">Streptomyces coacervatus</name>
    <dbReference type="NCBI Taxonomy" id="647381"/>
    <lineage>
        <taxon>Bacteria</taxon>
        <taxon>Bacillati</taxon>
        <taxon>Actinomycetota</taxon>
        <taxon>Actinomycetes</taxon>
        <taxon>Kitasatosporales</taxon>
        <taxon>Streptomycetaceae</taxon>
        <taxon>Streptomyces</taxon>
    </lineage>
</organism>
<dbReference type="SUPFAM" id="SSF54427">
    <property type="entry name" value="NTF2-like"/>
    <property type="match status" value="1"/>
</dbReference>
<sequence length="192" mass="21132">MATVEQREESTSTGARLPDMARFIDFLEARKAESENPKHAAMIDLLIEHSVAEVRDHDIERTMATLVDDCVYHNYGDPVAIERNGGPVAYRDAVRANYLESMANGSLDMDGLEVEVDHFFISDEAIAWDGYVRLRLPGAALAEAGVPLPDGGTADDVFVLTARQAIVIPFRDGLMVGEDFYLDGQGTWEKVA</sequence>